<sequence>MSGEPEQSQTRTEGQPPSIADAIALLKEAAGRNPAFSATAGPSGGDLLRRYERFKEIMGPNYLGVEAWELLPRVDGKPESIDYPPIPAFLTEKLLNSPDEFVEGKTIAQTHALIVIPKGMTLLKLKQRVEAAWRKEDGMPFYNFDSWKDEAFARAEALESRVVLIRRDFLPGSERKTDTEQLFYMTSNPKCQSYETASLLELQVMLFLNYLKNQGERLYLKTWGRCEEKWDSGRRSGCGFLDANGVGVDADDAFRYSGYGRAVRRK</sequence>
<dbReference type="Proteomes" id="UP000524246">
    <property type="component" value="Unassembled WGS sequence"/>
</dbReference>
<feature type="compositionally biased region" description="Polar residues" evidence="1">
    <location>
        <begin position="1"/>
        <end position="15"/>
    </location>
</feature>
<dbReference type="EMBL" id="JAAZON010000633">
    <property type="protein sequence ID" value="NMC64261.1"/>
    <property type="molecule type" value="Genomic_DNA"/>
</dbReference>
<proteinExistence type="predicted"/>
<protein>
    <submittedName>
        <fullName evidence="2">Uncharacterized protein</fullName>
    </submittedName>
</protein>
<gene>
    <name evidence="2" type="ORF">GYA55_13945</name>
</gene>
<evidence type="ECO:0000313" key="2">
    <source>
        <dbReference type="EMBL" id="NMC64261.1"/>
    </source>
</evidence>
<feature type="region of interest" description="Disordered" evidence="1">
    <location>
        <begin position="1"/>
        <end position="20"/>
    </location>
</feature>
<reference evidence="2 3" key="1">
    <citation type="journal article" date="2020" name="Biotechnol. Biofuels">
        <title>New insights from the biogas microbiome by comprehensive genome-resolved metagenomics of nearly 1600 species originating from multiple anaerobic digesters.</title>
        <authorList>
            <person name="Campanaro S."/>
            <person name="Treu L."/>
            <person name="Rodriguez-R L.M."/>
            <person name="Kovalovszki A."/>
            <person name="Ziels R.M."/>
            <person name="Maus I."/>
            <person name="Zhu X."/>
            <person name="Kougias P.G."/>
            <person name="Basile A."/>
            <person name="Luo G."/>
            <person name="Schluter A."/>
            <person name="Konstantinidis K.T."/>
            <person name="Angelidaki I."/>
        </authorList>
    </citation>
    <scope>NUCLEOTIDE SEQUENCE [LARGE SCALE GENOMIC DNA]</scope>
    <source>
        <strain evidence="2">AS27yjCOA_65</strain>
    </source>
</reference>
<organism evidence="2 3">
    <name type="scientific">SAR324 cluster bacterium</name>
    <dbReference type="NCBI Taxonomy" id="2024889"/>
    <lineage>
        <taxon>Bacteria</taxon>
        <taxon>Deltaproteobacteria</taxon>
        <taxon>SAR324 cluster</taxon>
    </lineage>
</organism>
<evidence type="ECO:0000313" key="3">
    <source>
        <dbReference type="Proteomes" id="UP000524246"/>
    </source>
</evidence>
<accession>A0A7X9FUB0</accession>
<name>A0A7X9FUB0_9DELT</name>
<comment type="caution">
    <text evidence="2">The sequence shown here is derived from an EMBL/GenBank/DDBJ whole genome shotgun (WGS) entry which is preliminary data.</text>
</comment>
<dbReference type="AlphaFoldDB" id="A0A7X9FUB0"/>
<evidence type="ECO:0000256" key="1">
    <source>
        <dbReference type="SAM" id="MobiDB-lite"/>
    </source>
</evidence>